<evidence type="ECO:0000313" key="2">
    <source>
        <dbReference type="Proteomes" id="UP001216828"/>
    </source>
</evidence>
<protein>
    <submittedName>
        <fullName evidence="1">Type II toxin-antitoxin system RelE/ParE family toxin</fullName>
    </submittedName>
</protein>
<sequence>MIVSFRHRGLKALYERGDISGVRADHAGRLRRLLHQLDQAQRPGDMGLPGNRLHPLRGSYSGYWAVSVSASWRLVFRFRGLDVELVDYLDYH</sequence>
<keyword evidence="2" id="KW-1185">Reference proteome</keyword>
<dbReference type="Pfam" id="PF05015">
    <property type="entry name" value="HigB-like_toxin"/>
    <property type="match status" value="1"/>
</dbReference>
<dbReference type="SUPFAM" id="SSF143011">
    <property type="entry name" value="RelE-like"/>
    <property type="match status" value="1"/>
</dbReference>
<dbReference type="Proteomes" id="UP001216828">
    <property type="component" value="Chromosome"/>
</dbReference>
<dbReference type="InterPro" id="IPR007711">
    <property type="entry name" value="HigB-1"/>
</dbReference>
<dbReference type="RefSeq" id="WP_080357201.1">
    <property type="nucleotide sequence ID" value="NZ_CP082270.1"/>
</dbReference>
<evidence type="ECO:0000313" key="1">
    <source>
        <dbReference type="EMBL" id="WDM62962.1"/>
    </source>
</evidence>
<name>A0ABY7XZ09_9GAMM</name>
<dbReference type="Gene3D" id="3.30.2310.20">
    <property type="entry name" value="RelE-like"/>
    <property type="match status" value="1"/>
</dbReference>
<accession>A0ABY7XZ09</accession>
<reference evidence="1 2" key="1">
    <citation type="submission" date="2021-08" db="EMBL/GenBank/DDBJ databases">
        <title>Stenotrophomonas forensis sp. nov., isolated from contaminated viral transport media.</title>
        <authorList>
            <person name="Nguyen S.V."/>
            <person name="Edwards D."/>
            <person name="Scott S."/>
            <person name="Doss J."/>
            <person name="Merid S."/>
            <person name="Zelaya E."/>
            <person name="Maza C."/>
            <person name="Mann M."/>
            <person name="Hamilton B."/>
            <person name="Blackwell R."/>
            <person name="Tran A."/>
            <person name="Hauser J."/>
        </authorList>
    </citation>
    <scope>NUCLEOTIDE SEQUENCE [LARGE SCALE GENOMIC DNA]</scope>
    <source>
        <strain evidence="1 2">DFS-20110405</strain>
    </source>
</reference>
<dbReference type="EMBL" id="CP082270">
    <property type="protein sequence ID" value="WDM62962.1"/>
    <property type="molecule type" value="Genomic_DNA"/>
</dbReference>
<dbReference type="PANTHER" id="PTHR40266">
    <property type="entry name" value="TOXIN HIGB-1"/>
    <property type="match status" value="1"/>
</dbReference>
<dbReference type="InterPro" id="IPR035093">
    <property type="entry name" value="RelE/ParE_toxin_dom_sf"/>
</dbReference>
<organism evidence="1 2">
    <name type="scientific">Stenotrophomonas forensis</name>
    <dbReference type="NCBI Taxonomy" id="2871169"/>
    <lineage>
        <taxon>Bacteria</taxon>
        <taxon>Pseudomonadati</taxon>
        <taxon>Pseudomonadota</taxon>
        <taxon>Gammaproteobacteria</taxon>
        <taxon>Lysobacterales</taxon>
        <taxon>Lysobacteraceae</taxon>
        <taxon>Stenotrophomonas</taxon>
        <taxon>Stenotrophomonas maltophilia group</taxon>
    </lineage>
</organism>
<gene>
    <name evidence="1" type="ORF">K5L94_17895</name>
</gene>
<proteinExistence type="predicted"/>
<dbReference type="PANTHER" id="PTHR40266:SF2">
    <property type="entry name" value="TOXIN HIGB-1"/>
    <property type="match status" value="1"/>
</dbReference>